<evidence type="ECO:0000256" key="5">
    <source>
        <dbReference type="SAM" id="Phobius"/>
    </source>
</evidence>
<evidence type="ECO:0000313" key="6">
    <source>
        <dbReference type="EMBL" id="EXJ56088.1"/>
    </source>
</evidence>
<feature type="transmembrane region" description="Helical" evidence="5">
    <location>
        <begin position="77"/>
        <end position="97"/>
    </location>
</feature>
<evidence type="ECO:0000313" key="7">
    <source>
        <dbReference type="Proteomes" id="UP000019473"/>
    </source>
</evidence>
<dbReference type="InterPro" id="IPR050360">
    <property type="entry name" value="MFS_Sugar_Transporters"/>
</dbReference>
<sequence length="262" mass="29161">MAHVRAKAKTYNFTIAFFVALGSFTYDFNLAFIGSVTGLFSFAGYFNFEVTSSHGGSIIGASNGLYAGAGRKRAVQVIRVVCIVSAALQVGSVHIAMFLVGRFYNGLGVGFVNAAVPAYISEISPPVQRGHMVWSHGFSIFVSHPCAGWCGFGTYYEDDATIQWRLLLFLLFCGSPIIPESPRWLVNNDQDDKKVLEKLRTHPSDPEHIGAREEHMQICRQIELERARPSLNMFQLIVDRRYRKRMLFGSTFRQCVGAAESS</sequence>
<dbReference type="GO" id="GO:0005351">
    <property type="term" value="F:carbohydrate:proton symporter activity"/>
    <property type="evidence" value="ECO:0007669"/>
    <property type="project" value="TreeGrafter"/>
</dbReference>
<dbReference type="OrthoDB" id="6612291at2759"/>
<feature type="transmembrane region" description="Helical" evidence="5">
    <location>
        <begin position="12"/>
        <end position="33"/>
    </location>
</feature>
<dbReference type="GeneID" id="19183583"/>
<comment type="caution">
    <text evidence="6">The sequence shown here is derived from an EMBL/GenBank/DDBJ whole genome shotgun (WGS) entry which is preliminary data.</text>
</comment>
<dbReference type="eggNOG" id="KOG0254">
    <property type="taxonomic scope" value="Eukaryota"/>
</dbReference>
<dbReference type="GO" id="GO:0016020">
    <property type="term" value="C:membrane"/>
    <property type="evidence" value="ECO:0007669"/>
    <property type="project" value="UniProtKB-SubCell"/>
</dbReference>
<keyword evidence="4 5" id="KW-0472">Membrane</keyword>
<feature type="transmembrane region" description="Helical" evidence="5">
    <location>
        <begin position="45"/>
        <end position="65"/>
    </location>
</feature>
<evidence type="ECO:0000256" key="2">
    <source>
        <dbReference type="ARBA" id="ARBA00022692"/>
    </source>
</evidence>
<proteinExistence type="predicted"/>
<dbReference type="SUPFAM" id="SSF103473">
    <property type="entry name" value="MFS general substrate transporter"/>
    <property type="match status" value="1"/>
</dbReference>
<dbReference type="PANTHER" id="PTHR48022:SF11">
    <property type="entry name" value="MONOSACCHARIDE TRANSPORTER (HXT8), PUTATIVE (AFU_ORTHOLOGUE AFUA_2G08120)-RELATED"/>
    <property type="match status" value="1"/>
</dbReference>
<dbReference type="InterPro" id="IPR036259">
    <property type="entry name" value="MFS_trans_sf"/>
</dbReference>
<dbReference type="PANTHER" id="PTHR48022">
    <property type="entry name" value="PLASTIDIC GLUCOSE TRANSPORTER 4"/>
    <property type="match status" value="1"/>
</dbReference>
<gene>
    <name evidence="6" type="ORF">A1O7_09019</name>
</gene>
<evidence type="ECO:0008006" key="8">
    <source>
        <dbReference type="Google" id="ProtNLM"/>
    </source>
</evidence>
<dbReference type="Pfam" id="PF00083">
    <property type="entry name" value="Sugar_tr"/>
    <property type="match status" value="1"/>
</dbReference>
<accession>W9VKQ7</accession>
<dbReference type="EMBL" id="AMGW01000006">
    <property type="protein sequence ID" value="EXJ56088.1"/>
    <property type="molecule type" value="Genomic_DNA"/>
</dbReference>
<dbReference type="Gene3D" id="1.20.1250.20">
    <property type="entry name" value="MFS general substrate transporter like domains"/>
    <property type="match status" value="1"/>
</dbReference>
<name>W9VKQ7_9EURO</name>
<comment type="subcellular location">
    <subcellularLocation>
        <location evidence="1">Membrane</location>
        <topology evidence="1">Multi-pass membrane protein</topology>
    </subcellularLocation>
</comment>
<keyword evidence="3 5" id="KW-1133">Transmembrane helix</keyword>
<protein>
    <recommendedName>
        <fullName evidence="8">Major facilitator superfamily (MFS) profile domain-containing protein</fullName>
    </recommendedName>
</protein>
<dbReference type="AlphaFoldDB" id="W9VKQ7"/>
<organism evidence="6 7">
    <name type="scientific">Cladophialophora yegresii CBS 114405</name>
    <dbReference type="NCBI Taxonomy" id="1182544"/>
    <lineage>
        <taxon>Eukaryota</taxon>
        <taxon>Fungi</taxon>
        <taxon>Dikarya</taxon>
        <taxon>Ascomycota</taxon>
        <taxon>Pezizomycotina</taxon>
        <taxon>Eurotiomycetes</taxon>
        <taxon>Chaetothyriomycetidae</taxon>
        <taxon>Chaetothyriales</taxon>
        <taxon>Herpotrichiellaceae</taxon>
        <taxon>Cladophialophora</taxon>
    </lineage>
</organism>
<keyword evidence="2 5" id="KW-0812">Transmembrane</keyword>
<dbReference type="RefSeq" id="XP_007761198.1">
    <property type="nucleotide sequence ID" value="XM_007763008.1"/>
</dbReference>
<evidence type="ECO:0000256" key="1">
    <source>
        <dbReference type="ARBA" id="ARBA00004141"/>
    </source>
</evidence>
<dbReference type="HOGENOM" id="CLU_001265_30_2_1"/>
<dbReference type="Proteomes" id="UP000019473">
    <property type="component" value="Unassembled WGS sequence"/>
</dbReference>
<reference evidence="6 7" key="1">
    <citation type="submission" date="2013-03" db="EMBL/GenBank/DDBJ databases">
        <title>The Genome Sequence of Cladophialophora yegresii CBS 114405.</title>
        <authorList>
            <consortium name="The Broad Institute Genomics Platform"/>
            <person name="Cuomo C."/>
            <person name="de Hoog S."/>
            <person name="Gorbushina A."/>
            <person name="Walker B."/>
            <person name="Young S.K."/>
            <person name="Zeng Q."/>
            <person name="Gargeya S."/>
            <person name="Fitzgerald M."/>
            <person name="Haas B."/>
            <person name="Abouelleil A."/>
            <person name="Allen A.W."/>
            <person name="Alvarado L."/>
            <person name="Arachchi H.M."/>
            <person name="Berlin A.M."/>
            <person name="Chapman S.B."/>
            <person name="Gainer-Dewar J."/>
            <person name="Goldberg J."/>
            <person name="Griggs A."/>
            <person name="Gujja S."/>
            <person name="Hansen M."/>
            <person name="Howarth C."/>
            <person name="Imamovic A."/>
            <person name="Ireland A."/>
            <person name="Larimer J."/>
            <person name="McCowan C."/>
            <person name="Murphy C."/>
            <person name="Pearson M."/>
            <person name="Poon T.W."/>
            <person name="Priest M."/>
            <person name="Roberts A."/>
            <person name="Saif S."/>
            <person name="Shea T."/>
            <person name="Sisk P."/>
            <person name="Sykes S."/>
            <person name="Wortman J."/>
            <person name="Nusbaum C."/>
            <person name="Birren B."/>
        </authorList>
    </citation>
    <scope>NUCLEOTIDE SEQUENCE [LARGE SCALE GENOMIC DNA]</scope>
    <source>
        <strain evidence="6 7">CBS 114405</strain>
    </source>
</reference>
<evidence type="ECO:0000256" key="4">
    <source>
        <dbReference type="ARBA" id="ARBA00023136"/>
    </source>
</evidence>
<dbReference type="InterPro" id="IPR005828">
    <property type="entry name" value="MFS_sugar_transport-like"/>
</dbReference>
<dbReference type="VEuPathDB" id="FungiDB:A1O7_09019"/>
<keyword evidence="7" id="KW-1185">Reference proteome</keyword>
<evidence type="ECO:0000256" key="3">
    <source>
        <dbReference type="ARBA" id="ARBA00022989"/>
    </source>
</evidence>